<dbReference type="InterPro" id="IPR039246">
    <property type="entry name" value="Flagellar_FlgA"/>
</dbReference>
<dbReference type="CDD" id="cd11614">
    <property type="entry name" value="SAF_CpaB_FlgA_like"/>
    <property type="match status" value="1"/>
</dbReference>
<feature type="signal peptide" evidence="1">
    <location>
        <begin position="1"/>
        <end position="21"/>
    </location>
</feature>
<evidence type="ECO:0000259" key="2">
    <source>
        <dbReference type="Pfam" id="PF13144"/>
    </source>
</evidence>
<keyword evidence="3" id="KW-0969">Cilium</keyword>
<dbReference type="Pfam" id="PF13144">
    <property type="entry name" value="ChapFlgA"/>
    <property type="match status" value="1"/>
</dbReference>
<feature type="domain" description="Flagella basal body P-ring formation protein FlgA SAF" evidence="2">
    <location>
        <begin position="184"/>
        <end position="303"/>
    </location>
</feature>
<dbReference type="STRING" id="1231341.Abor_017_095"/>
<reference evidence="4 5" key="1">
    <citation type="submission" date="2012-11" db="EMBL/GenBank/DDBJ databases">
        <title>Whole genome sequence of Acetobacter orientalis 21F-2.</title>
        <authorList>
            <person name="Azuma Y."/>
            <person name="Higashiura N."/>
            <person name="Hirakawa H."/>
            <person name="Matsushita K."/>
        </authorList>
    </citation>
    <scope>NUCLEOTIDE SEQUENCE [LARGE SCALE GENOMIC DNA]</scope>
    <source>
        <strain evidence="4 5">21F-2</strain>
    </source>
</reference>
<evidence type="ECO:0000313" key="5">
    <source>
        <dbReference type="Proteomes" id="UP000032670"/>
    </source>
</evidence>
<dbReference type="NCBIfam" id="TIGR03170">
    <property type="entry name" value="flgA_cterm"/>
    <property type="match status" value="1"/>
</dbReference>
<name>A0A2Z5ZEX6_9PROT</name>
<dbReference type="Gene3D" id="2.30.30.760">
    <property type="match status" value="1"/>
</dbReference>
<keyword evidence="1" id="KW-0732">Signal</keyword>
<evidence type="ECO:0000313" key="4">
    <source>
        <dbReference type="EMBL" id="GAN66239.1"/>
    </source>
</evidence>
<dbReference type="GO" id="GO:0044780">
    <property type="term" value="P:bacterial-type flagellum assembly"/>
    <property type="evidence" value="ECO:0007669"/>
    <property type="project" value="InterPro"/>
</dbReference>
<accession>A0A0D6NJM4</accession>
<dbReference type="GeneID" id="76204385"/>
<protein>
    <submittedName>
        <fullName evidence="3">Flagellar basal body P-ring biosynthesis protein FlgA</fullName>
    </submittedName>
</protein>
<proteinExistence type="predicted"/>
<evidence type="ECO:0000313" key="6">
    <source>
        <dbReference type="Proteomes" id="UP000270034"/>
    </source>
</evidence>
<dbReference type="AlphaFoldDB" id="A0A2Z5ZEX6"/>
<dbReference type="RefSeq" id="WP_232015123.1">
    <property type="nucleotide sequence ID" value="NZ_BAMX01000017.1"/>
</dbReference>
<dbReference type="KEGG" id="aot:AcetOri_orf00877"/>
<dbReference type="EMBL" id="BAMX01000017">
    <property type="protein sequence ID" value="GAN66239.1"/>
    <property type="molecule type" value="Genomic_DNA"/>
</dbReference>
<accession>A0A2Z5ZEX6</accession>
<dbReference type="PANTHER" id="PTHR36307">
    <property type="entry name" value="FLAGELLA BASAL BODY P-RING FORMATION PROTEIN FLGA"/>
    <property type="match status" value="1"/>
</dbReference>
<evidence type="ECO:0000313" key="3">
    <source>
        <dbReference type="EMBL" id="BBC78956.1"/>
    </source>
</evidence>
<feature type="chain" id="PRO_5044073103" evidence="1">
    <location>
        <begin position="22"/>
        <end position="339"/>
    </location>
</feature>
<keyword evidence="3" id="KW-0966">Cell projection</keyword>
<sequence>MKHYVASMLAVALAAAQPAFAATLRPATVVVSDTVRLSDLFIGLEPGQDRVLGVAPAPGKTIQVGGRQLIAIADQYGVDWTDQSSAALARITRAGRVLDKVFFADLVRRSVSGAADNDSIVVELDDFVPMTVAADDAAPVVLSDVNWDQKSGRFTATVYRAHPLGEGELDTFLLRGSIRAAQSILVFTHMMPAGATLSTADVRVNDSYTGHVTNQMFSNAAAIAGMTLLHSVVVDQVVLDRDLQKTVVMHKGDPILLSFRSPGLHLAVTGRALEDGYDGQYVRALNLASKMIVTGRVVNGSELDVDATSGPVPSDSATLRRLTSSSNAALGSQRRSAGW</sequence>
<dbReference type="Proteomes" id="UP000270034">
    <property type="component" value="Chromosome"/>
</dbReference>
<organism evidence="3 6">
    <name type="scientific">Acetobacter orientalis</name>
    <dbReference type="NCBI Taxonomy" id="146474"/>
    <lineage>
        <taxon>Bacteria</taxon>
        <taxon>Pseudomonadati</taxon>
        <taxon>Pseudomonadota</taxon>
        <taxon>Alphaproteobacteria</taxon>
        <taxon>Acetobacterales</taxon>
        <taxon>Acetobacteraceae</taxon>
        <taxon>Acetobacter</taxon>
    </lineage>
</organism>
<keyword evidence="3" id="KW-0282">Flagellum</keyword>
<dbReference type="InterPro" id="IPR017585">
    <property type="entry name" value="SAF_FlgA"/>
</dbReference>
<gene>
    <name evidence="4" type="ORF">Abor_017_095</name>
    <name evidence="3" type="ORF">AcetOrient_orf00877</name>
</gene>
<reference evidence="3 6" key="2">
    <citation type="submission" date="2018-02" db="EMBL/GenBank/DDBJ databases">
        <title>Acetobacter orientalis genome.</title>
        <authorList>
            <person name="Nakashima N."/>
            <person name="Tamura T."/>
        </authorList>
    </citation>
    <scope>NUCLEOTIDE SEQUENCE [LARGE SCALE GENOMIC DNA]</scope>
    <source>
        <strain evidence="3 6">FAN1</strain>
    </source>
</reference>
<dbReference type="PANTHER" id="PTHR36307:SF1">
    <property type="entry name" value="FLAGELLA BASAL BODY P-RING FORMATION PROTEIN FLGA"/>
    <property type="match status" value="1"/>
</dbReference>
<dbReference type="Proteomes" id="UP000032670">
    <property type="component" value="Unassembled WGS sequence"/>
</dbReference>
<evidence type="ECO:0000256" key="1">
    <source>
        <dbReference type="SAM" id="SignalP"/>
    </source>
</evidence>
<keyword evidence="5" id="KW-1185">Reference proteome</keyword>
<dbReference type="EMBL" id="AP018515">
    <property type="protein sequence ID" value="BBC78956.1"/>
    <property type="molecule type" value="Genomic_DNA"/>
</dbReference>